<dbReference type="GeneID" id="34520425"/>
<dbReference type="PANTHER" id="PTHR15642">
    <property type="entry name" value="CYTOCHROME C OXIDASE ASSEMBLY FACTOR 3, MITOCHONDRIAL"/>
    <property type="match status" value="1"/>
</dbReference>
<dbReference type="Pfam" id="PF09813">
    <property type="entry name" value="Coa3_cc"/>
    <property type="match status" value="1"/>
</dbReference>
<evidence type="ECO:0000256" key="3">
    <source>
        <dbReference type="ARBA" id="ARBA00007035"/>
    </source>
</evidence>
<reference evidence="11" key="2">
    <citation type="submission" date="2014-02" db="EMBL/GenBank/DDBJ databases">
        <title>Complete DNA sequence of /Kuraishia capsulata/ illustrates novel genomic features among budding yeasts (/Saccharomycotina/).</title>
        <authorList>
            <person name="Morales L."/>
            <person name="Noel B."/>
            <person name="Porcel B."/>
            <person name="Marcet-Houben M."/>
            <person name="Hullo M-F."/>
            <person name="Sacerdot C."/>
            <person name="Tekaia F."/>
            <person name="Leh-Louis V."/>
            <person name="Despons L."/>
            <person name="Khanna V."/>
            <person name="Aury J-M."/>
            <person name="Barbe V."/>
            <person name="Couloux A."/>
            <person name="Labadie K."/>
            <person name="Pelletier E."/>
            <person name="Souciet J-L."/>
            <person name="Boekhout T."/>
            <person name="Gabaldon T."/>
            <person name="Wincker P."/>
            <person name="Dujon B."/>
        </authorList>
    </citation>
    <scope>NUCLEOTIDE SEQUENCE</scope>
    <source>
        <strain evidence="11">CBS 1993</strain>
    </source>
</reference>
<evidence type="ECO:0000256" key="7">
    <source>
        <dbReference type="ARBA" id="ARBA00023128"/>
    </source>
</evidence>
<evidence type="ECO:0000256" key="5">
    <source>
        <dbReference type="ARBA" id="ARBA00022692"/>
    </source>
</evidence>
<organism evidence="11 12">
    <name type="scientific">Kuraishia capsulata CBS 1993</name>
    <dbReference type="NCBI Taxonomy" id="1382522"/>
    <lineage>
        <taxon>Eukaryota</taxon>
        <taxon>Fungi</taxon>
        <taxon>Dikarya</taxon>
        <taxon>Ascomycota</taxon>
        <taxon>Saccharomycotina</taxon>
        <taxon>Pichiomycetes</taxon>
        <taxon>Pichiales</taxon>
        <taxon>Pichiaceae</taxon>
        <taxon>Kuraishia</taxon>
    </lineage>
</organism>
<evidence type="ECO:0000256" key="4">
    <source>
        <dbReference type="ARBA" id="ARBA00011351"/>
    </source>
</evidence>
<evidence type="ECO:0000256" key="6">
    <source>
        <dbReference type="ARBA" id="ARBA00022989"/>
    </source>
</evidence>
<evidence type="ECO:0000313" key="12">
    <source>
        <dbReference type="Proteomes" id="UP000019384"/>
    </source>
</evidence>
<feature type="transmembrane region" description="Helical" evidence="9">
    <location>
        <begin position="48"/>
        <end position="69"/>
    </location>
</feature>
<dbReference type="EMBL" id="HG793127">
    <property type="protein sequence ID" value="CDK27041.1"/>
    <property type="molecule type" value="Genomic_DNA"/>
</dbReference>
<dbReference type="AlphaFoldDB" id="W6MKW6"/>
<keyword evidence="7 9" id="KW-0496">Mitochondrion</keyword>
<protein>
    <recommendedName>
        <fullName evidence="9">Cytochrome c oxidase assembly factor 3</fullName>
    </recommendedName>
</protein>
<evidence type="ECO:0000259" key="10">
    <source>
        <dbReference type="Pfam" id="PF09813"/>
    </source>
</evidence>
<evidence type="ECO:0000256" key="9">
    <source>
        <dbReference type="RuleBase" id="RU367056"/>
    </source>
</evidence>
<dbReference type="OrthoDB" id="10018333at2759"/>
<comment type="similarity">
    <text evidence="3 9">Belongs to the COA3 family.</text>
</comment>
<sequence>MWYSPSSARFLFSFQQDIFATMSNRASTYYTKGNHVMSPALLRARKPYFWRNMAGLVVLGGISASVYIYTYTFLTKDDFEDIPIPPISDEKLAVLKKEYEASKQKK</sequence>
<gene>
    <name evidence="11" type="ORF">KUCA_T00003018001</name>
</gene>
<proteinExistence type="inferred from homology"/>
<dbReference type="InterPro" id="IPR041752">
    <property type="entry name" value="Coa3"/>
</dbReference>
<dbReference type="HOGENOM" id="CLU_153999_0_0_1"/>
<comment type="subcellular location">
    <subcellularLocation>
        <location evidence="2">Mitochondrion inner membrane</location>
        <topology evidence="2">Single-pass membrane protein</topology>
    </subcellularLocation>
</comment>
<evidence type="ECO:0000256" key="1">
    <source>
        <dbReference type="ARBA" id="ARBA00003064"/>
    </source>
</evidence>
<keyword evidence="12" id="KW-1185">Reference proteome</keyword>
<dbReference type="GO" id="GO:0005743">
    <property type="term" value="C:mitochondrial inner membrane"/>
    <property type="evidence" value="ECO:0007669"/>
    <property type="project" value="UniProtKB-SubCell"/>
</dbReference>
<dbReference type="PANTHER" id="PTHR15642:SF3">
    <property type="entry name" value="CYTOCHROME C OXIDASE ASSEMBLY FACTOR 3 HOMOLOG, MITOCHONDRIAL"/>
    <property type="match status" value="1"/>
</dbReference>
<reference evidence="11" key="1">
    <citation type="submission" date="2013-12" db="EMBL/GenBank/DDBJ databases">
        <authorList>
            <person name="Genoscope - CEA"/>
        </authorList>
    </citation>
    <scope>NUCLEOTIDE SEQUENCE</scope>
    <source>
        <strain evidence="11">CBS 1993</strain>
    </source>
</reference>
<evidence type="ECO:0000313" key="11">
    <source>
        <dbReference type="EMBL" id="CDK27041.1"/>
    </source>
</evidence>
<comment type="function">
    <text evidence="1 9">Required for assembly of cytochrome c oxidase (complex IV).</text>
</comment>
<keyword evidence="5 9" id="KW-0812">Transmembrane</keyword>
<keyword evidence="9" id="KW-0999">Mitochondrion inner membrane</keyword>
<evidence type="ECO:0000256" key="2">
    <source>
        <dbReference type="ARBA" id="ARBA00004434"/>
    </source>
</evidence>
<evidence type="ECO:0000256" key="8">
    <source>
        <dbReference type="ARBA" id="ARBA00023136"/>
    </source>
</evidence>
<comment type="subunit">
    <text evidence="4 9">Component of 250-400 kDa complexes called cytochrome oxidase assembly intermediates or COA complexes.</text>
</comment>
<feature type="domain" description="Cytochrome c oxidase assembly factor 3 mitochondrial coiled-coil" evidence="10">
    <location>
        <begin position="41"/>
        <end position="81"/>
    </location>
</feature>
<dbReference type="GO" id="GO:0033617">
    <property type="term" value="P:mitochondrial respiratory chain complex IV assembly"/>
    <property type="evidence" value="ECO:0007669"/>
    <property type="project" value="UniProtKB-UniRule"/>
</dbReference>
<accession>W6MKW6</accession>
<dbReference type="STRING" id="1382522.W6MKW6"/>
<dbReference type="RefSeq" id="XP_022459037.1">
    <property type="nucleotide sequence ID" value="XM_022603320.1"/>
</dbReference>
<name>W6MKW6_9ASCO</name>
<dbReference type="Proteomes" id="UP000019384">
    <property type="component" value="Unassembled WGS sequence"/>
</dbReference>
<dbReference type="InterPro" id="IPR018628">
    <property type="entry name" value="Coa3_CC"/>
</dbReference>
<keyword evidence="6 9" id="KW-1133">Transmembrane helix</keyword>
<keyword evidence="8 9" id="KW-0472">Membrane</keyword>